<comment type="caution">
    <text evidence="1">The sequence shown here is derived from an EMBL/GenBank/DDBJ whole genome shotgun (WGS) entry which is preliminary data.</text>
</comment>
<gene>
    <name evidence="1" type="ORF">A1353_05505</name>
</gene>
<dbReference type="EMBL" id="LUUH01000013">
    <property type="protein sequence ID" value="OAI09021.1"/>
    <property type="molecule type" value="Genomic_DNA"/>
</dbReference>
<evidence type="ECO:0000313" key="2">
    <source>
        <dbReference type="Proteomes" id="UP000077763"/>
    </source>
</evidence>
<protein>
    <submittedName>
        <fullName evidence="1">Uncharacterized protein</fullName>
    </submittedName>
</protein>
<name>A0A177MTN8_METMH</name>
<sequence length="142" mass="16123">MTHTVSKIEAASHQLDWAIRLLIDYDVPIPAITLAGAAEEILGKALGDISAHERLVQTITESHDLGRVVVSQQHLNKARNWLKHWTPSKEPEYETFDLLNEAIQGIARGLSNLLKYNQSLPSEGPRFIRWIENMKDHKESSY</sequence>
<reference evidence="1 2" key="1">
    <citation type="submission" date="2016-03" db="EMBL/GenBank/DDBJ databases">
        <authorList>
            <person name="Ploux O."/>
        </authorList>
    </citation>
    <scope>NUCLEOTIDE SEQUENCE [LARGE SCALE GENOMIC DNA]</scope>
    <source>
        <strain evidence="1 2">R-45371</strain>
    </source>
</reference>
<dbReference type="Proteomes" id="UP000077763">
    <property type="component" value="Unassembled WGS sequence"/>
</dbReference>
<evidence type="ECO:0000313" key="1">
    <source>
        <dbReference type="EMBL" id="OAI09021.1"/>
    </source>
</evidence>
<accession>A0A177MTN8</accession>
<proteinExistence type="predicted"/>
<organism evidence="1 2">
    <name type="scientific">Methylomonas methanica</name>
    <dbReference type="NCBI Taxonomy" id="421"/>
    <lineage>
        <taxon>Bacteria</taxon>
        <taxon>Pseudomonadati</taxon>
        <taxon>Pseudomonadota</taxon>
        <taxon>Gammaproteobacteria</taxon>
        <taxon>Methylococcales</taxon>
        <taxon>Methylococcaceae</taxon>
        <taxon>Methylomonas</taxon>
    </lineage>
</organism>
<dbReference type="RefSeq" id="WP_064035550.1">
    <property type="nucleotide sequence ID" value="NZ_LUUH01000013.1"/>
</dbReference>
<dbReference type="AlphaFoldDB" id="A0A177MTN8"/>